<proteinExistence type="inferred from homology"/>
<reference evidence="7 8" key="1">
    <citation type="submission" date="2020-07" db="EMBL/GenBank/DDBJ databases">
        <title>Sequencing the genomes of 1000 actinobacteria strains.</title>
        <authorList>
            <person name="Klenk H.-P."/>
        </authorList>
    </citation>
    <scope>NUCLEOTIDE SEQUENCE [LARGE SCALE GENOMIC DNA]</scope>
    <source>
        <strain evidence="7 8">DSM 100723</strain>
    </source>
</reference>
<sequence>MTAPAGLDRLFPDVESIERFVDILTSRGVDWGLIGPREVPRIWDRHILNSVAIRDLVPEGSAVVDVGSGAGLPGIPLALARPDLQVTLLEPLLRRVTFLTEAVEELGLAERVRVVRARAEDHRERYDLVVARALAPLPRLVPWCSPLMADDGEVLALKGKSAAQEVQDAAPVLASAGLRADVREVRADATSEPTSVVRIRRALR</sequence>
<keyword evidence="1 6" id="KW-0963">Cytoplasm</keyword>
<dbReference type="GO" id="GO:0005829">
    <property type="term" value="C:cytosol"/>
    <property type="evidence" value="ECO:0007669"/>
    <property type="project" value="TreeGrafter"/>
</dbReference>
<dbReference type="EMBL" id="JACGWT010000002">
    <property type="protein sequence ID" value="MBA8793625.1"/>
    <property type="molecule type" value="Genomic_DNA"/>
</dbReference>
<evidence type="ECO:0000256" key="1">
    <source>
        <dbReference type="ARBA" id="ARBA00022490"/>
    </source>
</evidence>
<feature type="binding site" evidence="6">
    <location>
        <begin position="119"/>
        <end position="120"/>
    </location>
    <ligand>
        <name>S-adenosyl-L-methionine</name>
        <dbReference type="ChEBI" id="CHEBI:59789"/>
    </ligand>
</feature>
<evidence type="ECO:0000256" key="5">
    <source>
        <dbReference type="ARBA" id="ARBA00022691"/>
    </source>
</evidence>
<keyword evidence="5 6" id="KW-0949">S-adenosyl-L-methionine</keyword>
<feature type="binding site" evidence="6">
    <location>
        <position position="132"/>
    </location>
    <ligand>
        <name>S-adenosyl-L-methionine</name>
        <dbReference type="ChEBI" id="CHEBI:59789"/>
    </ligand>
</feature>
<evidence type="ECO:0000256" key="3">
    <source>
        <dbReference type="ARBA" id="ARBA00022603"/>
    </source>
</evidence>
<gene>
    <name evidence="6" type="primary">rsmG</name>
    <name evidence="7" type="ORF">FHX74_001230</name>
</gene>
<comment type="caution">
    <text evidence="7">The sequence shown here is derived from an EMBL/GenBank/DDBJ whole genome shotgun (WGS) entry which is preliminary data.</text>
</comment>
<dbReference type="EC" id="2.1.1.-" evidence="6"/>
<dbReference type="PANTHER" id="PTHR31760">
    <property type="entry name" value="S-ADENOSYL-L-METHIONINE-DEPENDENT METHYLTRANSFERASES SUPERFAMILY PROTEIN"/>
    <property type="match status" value="1"/>
</dbReference>
<evidence type="ECO:0000313" key="7">
    <source>
        <dbReference type="EMBL" id="MBA8793625.1"/>
    </source>
</evidence>
<dbReference type="PANTHER" id="PTHR31760:SF0">
    <property type="entry name" value="S-ADENOSYL-L-METHIONINE-DEPENDENT METHYLTRANSFERASES SUPERFAMILY PROTEIN"/>
    <property type="match status" value="1"/>
</dbReference>
<comment type="function">
    <text evidence="6">Specifically methylates the N7 position of a guanine in 16S rRNA.</text>
</comment>
<organism evidence="7 8">
    <name type="scientific">Microlunatus kandeliicorticis</name>
    <dbReference type="NCBI Taxonomy" id="1759536"/>
    <lineage>
        <taxon>Bacteria</taxon>
        <taxon>Bacillati</taxon>
        <taxon>Actinomycetota</taxon>
        <taxon>Actinomycetes</taxon>
        <taxon>Propionibacteriales</taxon>
        <taxon>Propionibacteriaceae</taxon>
        <taxon>Microlunatus</taxon>
    </lineage>
</organism>
<dbReference type="RefSeq" id="WP_182559220.1">
    <property type="nucleotide sequence ID" value="NZ_JACGWT010000002.1"/>
</dbReference>
<dbReference type="GO" id="GO:0070043">
    <property type="term" value="F:rRNA (guanine-N7-)-methyltransferase activity"/>
    <property type="evidence" value="ECO:0007669"/>
    <property type="project" value="UniProtKB-UniRule"/>
</dbReference>
<keyword evidence="2 6" id="KW-0698">rRNA processing</keyword>
<keyword evidence="8" id="KW-1185">Reference proteome</keyword>
<dbReference type="AlphaFoldDB" id="A0A7W3IR08"/>
<accession>A0A7W3IR08</accession>
<evidence type="ECO:0000256" key="6">
    <source>
        <dbReference type="HAMAP-Rule" id="MF_00074"/>
    </source>
</evidence>
<protein>
    <recommendedName>
        <fullName evidence="6">Ribosomal RNA small subunit methyltransferase G</fullName>
        <ecNumber evidence="6">2.1.1.-</ecNumber>
    </recommendedName>
    <alternativeName>
        <fullName evidence="6">16S rRNA 7-methylguanosine methyltransferase</fullName>
        <shortName evidence="6">16S rRNA m7G methyltransferase</shortName>
    </alternativeName>
</protein>
<evidence type="ECO:0000256" key="2">
    <source>
        <dbReference type="ARBA" id="ARBA00022552"/>
    </source>
</evidence>
<dbReference type="InterPro" id="IPR029063">
    <property type="entry name" value="SAM-dependent_MTases_sf"/>
</dbReference>
<feature type="binding site" evidence="6">
    <location>
        <position position="67"/>
    </location>
    <ligand>
        <name>S-adenosyl-L-methionine</name>
        <dbReference type="ChEBI" id="CHEBI:59789"/>
    </ligand>
</feature>
<dbReference type="SUPFAM" id="SSF53335">
    <property type="entry name" value="S-adenosyl-L-methionine-dependent methyltransferases"/>
    <property type="match status" value="1"/>
</dbReference>
<comment type="similarity">
    <text evidence="6">Belongs to the methyltransferase superfamily. RNA methyltransferase RsmG family.</text>
</comment>
<feature type="binding site" evidence="6">
    <location>
        <position position="72"/>
    </location>
    <ligand>
        <name>S-adenosyl-L-methionine</name>
        <dbReference type="ChEBI" id="CHEBI:59789"/>
    </ligand>
</feature>
<dbReference type="InterPro" id="IPR003682">
    <property type="entry name" value="rRNA_ssu_MeTfrase_G"/>
</dbReference>
<dbReference type="HAMAP" id="MF_00074">
    <property type="entry name" value="16SrRNA_methyltr_G"/>
    <property type="match status" value="1"/>
</dbReference>
<dbReference type="Proteomes" id="UP000523079">
    <property type="component" value="Unassembled WGS sequence"/>
</dbReference>
<dbReference type="Gene3D" id="3.40.50.150">
    <property type="entry name" value="Vaccinia Virus protein VP39"/>
    <property type="match status" value="1"/>
</dbReference>
<comment type="subcellular location">
    <subcellularLocation>
        <location evidence="6">Cytoplasm</location>
    </subcellularLocation>
</comment>
<name>A0A7W3IR08_9ACTN</name>
<comment type="caution">
    <text evidence="6">Lacks conserved residue(s) required for the propagation of feature annotation.</text>
</comment>
<keyword evidence="4 6" id="KW-0808">Transferase</keyword>
<evidence type="ECO:0000313" key="8">
    <source>
        <dbReference type="Proteomes" id="UP000523079"/>
    </source>
</evidence>
<dbReference type="Pfam" id="PF02527">
    <property type="entry name" value="GidB"/>
    <property type="match status" value="1"/>
</dbReference>
<dbReference type="NCBIfam" id="TIGR00138">
    <property type="entry name" value="rsmG_gidB"/>
    <property type="match status" value="1"/>
</dbReference>
<evidence type="ECO:0000256" key="4">
    <source>
        <dbReference type="ARBA" id="ARBA00022679"/>
    </source>
</evidence>
<keyword evidence="3 6" id="KW-0489">Methyltransferase</keyword>